<evidence type="ECO:0000313" key="9">
    <source>
        <dbReference type="Ensembl" id="ENSACAP00000025021.1"/>
    </source>
</evidence>
<dbReference type="Gene3D" id="2.40.50.140">
    <property type="entry name" value="Nucleic acid-binding proteins"/>
    <property type="match status" value="1"/>
</dbReference>
<dbReference type="Gene3D" id="1.10.10.650">
    <property type="entry name" value="RuvA domain 2-like"/>
    <property type="match status" value="1"/>
</dbReference>
<dbReference type="AlphaFoldDB" id="A0A803SPY1"/>
<dbReference type="SUPFAM" id="SSF53098">
    <property type="entry name" value="Ribonuclease H-like"/>
    <property type="match status" value="1"/>
</dbReference>
<dbReference type="Pfam" id="PF17674">
    <property type="entry name" value="HHH_9"/>
    <property type="match status" value="1"/>
</dbReference>
<dbReference type="GO" id="GO:0003729">
    <property type="term" value="F:mRNA binding"/>
    <property type="evidence" value="ECO:0000318"/>
    <property type="project" value="GO_Central"/>
</dbReference>
<dbReference type="InterPro" id="IPR006641">
    <property type="entry name" value="YqgF/RNaseH-like_dom"/>
</dbReference>
<evidence type="ECO:0000256" key="2">
    <source>
        <dbReference type="ARBA" id="ARBA00022553"/>
    </source>
</evidence>
<dbReference type="CDD" id="cd05685">
    <property type="entry name" value="S1_Tex"/>
    <property type="match status" value="1"/>
</dbReference>
<dbReference type="InterPro" id="IPR050437">
    <property type="entry name" value="Ribos_protein_bS1-like"/>
</dbReference>
<dbReference type="InterPro" id="IPR023319">
    <property type="entry name" value="Tex-like_HTH_dom_sf"/>
</dbReference>
<dbReference type="InterPro" id="IPR003029">
    <property type="entry name" value="S1_domain"/>
</dbReference>
<name>A0A803SPY1_ANOCA</name>
<keyword evidence="10" id="KW-1185">Reference proteome</keyword>
<dbReference type="Pfam" id="PF00575">
    <property type="entry name" value="S1"/>
    <property type="match status" value="1"/>
</dbReference>
<dbReference type="Pfam" id="PF22706">
    <property type="entry name" value="Tex_central_region"/>
    <property type="match status" value="1"/>
</dbReference>
<dbReference type="InterPro" id="IPR012337">
    <property type="entry name" value="RNaseH-like_sf"/>
</dbReference>
<dbReference type="Pfam" id="PF09371">
    <property type="entry name" value="Tex_N"/>
    <property type="match status" value="1"/>
</dbReference>
<proteinExistence type="predicted"/>
<evidence type="ECO:0000259" key="8">
    <source>
        <dbReference type="PROSITE" id="PS50126"/>
    </source>
</evidence>
<keyword evidence="1" id="KW-1017">Isopeptide bond</keyword>
<dbReference type="FunFam" id="3.30.420.140:FF:000001">
    <property type="entry name" value="RNA-binding transcriptional accessory protein"/>
    <property type="match status" value="1"/>
</dbReference>
<evidence type="ECO:0000313" key="10">
    <source>
        <dbReference type="Proteomes" id="UP000001646"/>
    </source>
</evidence>
<dbReference type="GeneTree" id="ENSGT00510000047850"/>
<keyword evidence="3" id="KW-0832">Ubl conjugation</keyword>
<keyword evidence="5" id="KW-0175">Coiled coil</keyword>
<accession>A0A803SPY1</accession>
<evidence type="ECO:0000256" key="7">
    <source>
        <dbReference type="SAM" id="MobiDB-lite"/>
    </source>
</evidence>
<dbReference type="InterPro" id="IPR055179">
    <property type="entry name" value="Tex-like_central_region"/>
</dbReference>
<protein>
    <recommendedName>
        <fullName evidence="6">S1 RNA-binding domain-containing protein 1</fullName>
    </recommendedName>
</protein>
<dbReference type="FunFam" id="1.10.3500.10:FF:000003">
    <property type="entry name" value="S1 RNA-binding domain-containing protein 1"/>
    <property type="match status" value="1"/>
</dbReference>
<dbReference type="Gene3D" id="3.30.420.140">
    <property type="entry name" value="YqgF/RNase H-like domain"/>
    <property type="match status" value="1"/>
</dbReference>
<dbReference type="InterPro" id="IPR023323">
    <property type="entry name" value="Tex-like_dom_sf"/>
</dbReference>
<dbReference type="PANTHER" id="PTHR10724:SF10">
    <property type="entry name" value="S1 RNA-BINDING DOMAIN-CONTAINING PROTEIN 1"/>
    <property type="match status" value="1"/>
</dbReference>
<dbReference type="PROSITE" id="PS50126">
    <property type="entry name" value="S1"/>
    <property type="match status" value="1"/>
</dbReference>
<reference evidence="9" key="3">
    <citation type="submission" date="2025-09" db="UniProtKB">
        <authorList>
            <consortium name="Ensembl"/>
        </authorList>
    </citation>
    <scope>IDENTIFICATION</scope>
</reference>
<dbReference type="GO" id="GO:0006412">
    <property type="term" value="P:translation"/>
    <property type="evidence" value="ECO:0000318"/>
    <property type="project" value="GO_Central"/>
</dbReference>
<dbReference type="InterPro" id="IPR032639">
    <property type="entry name" value="Tex_YqgF"/>
</dbReference>
<dbReference type="Bgee" id="ENSACAG00000003837">
    <property type="expression patterns" value="Expressed in hindlimb bud and 13 other cell types or tissues"/>
</dbReference>
<dbReference type="GO" id="GO:0003735">
    <property type="term" value="F:structural constituent of ribosome"/>
    <property type="evidence" value="ECO:0000318"/>
    <property type="project" value="GO_Central"/>
</dbReference>
<dbReference type="InterPro" id="IPR044146">
    <property type="entry name" value="S1_Tex"/>
</dbReference>
<dbReference type="Gene3D" id="1.10.150.310">
    <property type="entry name" value="Tex RuvX-like domain-like"/>
    <property type="match status" value="1"/>
</dbReference>
<evidence type="ECO:0000256" key="4">
    <source>
        <dbReference type="ARBA" id="ARBA00022884"/>
    </source>
</evidence>
<dbReference type="Proteomes" id="UP000001646">
    <property type="component" value="Unplaced"/>
</dbReference>
<dbReference type="Ensembl" id="ENSACAT00000056348.1">
    <property type="protein sequence ID" value="ENSACAP00000025021.1"/>
    <property type="gene ID" value="ENSACAG00000003837.4"/>
</dbReference>
<evidence type="ECO:0000256" key="5">
    <source>
        <dbReference type="ARBA" id="ARBA00023054"/>
    </source>
</evidence>
<dbReference type="Pfam" id="PF16921">
    <property type="entry name" value="Tex_YqgF"/>
    <property type="match status" value="1"/>
</dbReference>
<dbReference type="PANTHER" id="PTHR10724">
    <property type="entry name" value="30S RIBOSOMAL PROTEIN S1"/>
    <property type="match status" value="1"/>
</dbReference>
<dbReference type="Gene3D" id="1.10.3500.10">
    <property type="entry name" value="Tex N-terminal region-like"/>
    <property type="match status" value="1"/>
</dbReference>
<dbReference type="InterPro" id="IPR012340">
    <property type="entry name" value="NA-bd_OB-fold"/>
</dbReference>
<dbReference type="Pfam" id="PF12836">
    <property type="entry name" value="HHH_3"/>
    <property type="match status" value="1"/>
</dbReference>
<sequence>MGLLISRLVDLYGITYNFCFFDLYGPISVRRLWKRVHIQVPEKKFRPWAAKRQALQAGPTVERQVLDVRRPCELGELQLQQPKEEKEKKPRPSSKKLPVKRSSVQPGPPACNLDGAEGPSTSIAAAKQQVKLEEPEEDFTFDEPPLKKIKSAACPQGTPIKFAASANLNEEHKMNWDIVKVLSQRTGIEEWVCANIIRLFNDDNTIPFIARYRKELINNLEADALREVQQVLEELHSVAKKVHGAIQKLKKEGKLSGNLLTALLNCRTSEELDHVYAPYKTGSKGTKAQRARQLGLEPAANLLIENPRELNLLSYVKEGAEGLSTIEEVKSGVQHILADMIAKDRETLDFIRDLCQRQYICLQSALAKGTSQKANEKDVNKFHLYKNFSCNVKNIHHHQILAINRGENLKILTVKVNIPDRTKNEFSRWCVNERWRPKAFAKPELMQLLRDSVEDSYKRLIYPLLCREIRSKLTSDAEKESVMMFGRNLRQLLLTSPVRGRTLMGVDPGYKHGCKLAIISPTSQILHTDVVYLHSGRGFHEAQKIRKLMLDFNCGTVVIGNGTACRETEAYFADLIMKKYFEPLDVTYCITNEAGASIYSVSPEACKEMPDLDPNLRSAARRVRDMARVILRLSSRHKDGHDVSQTLLKATLDSVVEECVSFVGVDINICSEILLRHIAGLNANRAKNIIEWREKNGPFINREQLKAVKGLGPKSYQQCAGFIRINQEYIRTFLSELAAGNPKEATNEKQGKKKIKAAANVTWQPDPLDQTCIHPESYNMAMRFLTFIGGSPSEIGKPEMQQKVNVLLEREGMEGISKRLTTTGQTLQIIIDGLTQPEGFDIRKDFDKPDFKRSIVCLEDLSVGTILTGRVENATLFGVFVDIGVGKAGLIPMHRITEDKLPKAKKRRSLALGPGEKVEVRVCDINIPQSRISLDLIRVL</sequence>
<dbReference type="GO" id="GO:0006139">
    <property type="term" value="P:nucleobase-containing compound metabolic process"/>
    <property type="evidence" value="ECO:0007669"/>
    <property type="project" value="InterPro"/>
</dbReference>
<reference evidence="9" key="2">
    <citation type="submission" date="2025-08" db="UniProtKB">
        <authorList>
            <consortium name="Ensembl"/>
        </authorList>
    </citation>
    <scope>IDENTIFICATION</scope>
</reference>
<evidence type="ECO:0000256" key="1">
    <source>
        <dbReference type="ARBA" id="ARBA00022499"/>
    </source>
</evidence>
<keyword evidence="4" id="KW-0694">RNA-binding</keyword>
<reference evidence="9" key="1">
    <citation type="submission" date="2009-12" db="EMBL/GenBank/DDBJ databases">
        <title>The Genome Sequence of Anolis carolinensis (Green Anole Lizard).</title>
        <authorList>
            <consortium name="The Genome Sequencing Platform"/>
            <person name="Di Palma F."/>
            <person name="Alfoldi J."/>
            <person name="Heiman D."/>
            <person name="Young S."/>
            <person name="Grabherr M."/>
            <person name="Johnson J."/>
            <person name="Lander E.S."/>
            <person name="Lindblad-Toh K."/>
        </authorList>
    </citation>
    <scope>NUCLEOTIDE SEQUENCE [LARGE SCALE GENOMIC DNA]</scope>
    <source>
        <strain evidence="9">JBL SC #1</strain>
    </source>
</reference>
<evidence type="ECO:0000256" key="3">
    <source>
        <dbReference type="ARBA" id="ARBA00022843"/>
    </source>
</evidence>
<gene>
    <name evidence="9" type="primary">SRBD1</name>
</gene>
<dbReference type="InterPro" id="IPR010994">
    <property type="entry name" value="RuvA_2-like"/>
</dbReference>
<feature type="region of interest" description="Disordered" evidence="7">
    <location>
        <begin position="77"/>
        <end position="119"/>
    </location>
</feature>
<dbReference type="SUPFAM" id="SSF158832">
    <property type="entry name" value="Tex N-terminal region-like"/>
    <property type="match status" value="1"/>
</dbReference>
<dbReference type="InParanoid" id="A0A803SPY1"/>
<dbReference type="InterPro" id="IPR037027">
    <property type="entry name" value="YqgF/RNaseH-like_dom_sf"/>
</dbReference>
<evidence type="ECO:0000256" key="6">
    <source>
        <dbReference type="ARBA" id="ARBA00067383"/>
    </source>
</evidence>
<dbReference type="FunFam" id="2.40.50.140:FF:000146">
    <property type="entry name" value="S1 RNA-binding domain-containing protein 1"/>
    <property type="match status" value="1"/>
</dbReference>
<dbReference type="SMART" id="SM00732">
    <property type="entry name" value="YqgFc"/>
    <property type="match status" value="1"/>
</dbReference>
<dbReference type="InterPro" id="IPR018974">
    <property type="entry name" value="Tex-like_N"/>
</dbReference>
<dbReference type="InterPro" id="IPR041692">
    <property type="entry name" value="HHH_9"/>
</dbReference>
<dbReference type="FunFam" id="1.10.10.650:FF:000001">
    <property type="entry name" value="S1 RNA-binding domain 1"/>
    <property type="match status" value="1"/>
</dbReference>
<dbReference type="SUPFAM" id="SSF47781">
    <property type="entry name" value="RuvA domain 2-like"/>
    <property type="match status" value="2"/>
</dbReference>
<keyword evidence="2" id="KW-0597">Phosphoprotein</keyword>
<organism evidence="9 10">
    <name type="scientific">Anolis carolinensis</name>
    <name type="common">Green anole</name>
    <name type="synonym">American chameleon</name>
    <dbReference type="NCBI Taxonomy" id="28377"/>
    <lineage>
        <taxon>Eukaryota</taxon>
        <taxon>Metazoa</taxon>
        <taxon>Chordata</taxon>
        <taxon>Craniata</taxon>
        <taxon>Vertebrata</taxon>
        <taxon>Euteleostomi</taxon>
        <taxon>Lepidosauria</taxon>
        <taxon>Squamata</taxon>
        <taxon>Bifurcata</taxon>
        <taxon>Unidentata</taxon>
        <taxon>Episquamata</taxon>
        <taxon>Toxicofera</taxon>
        <taxon>Iguania</taxon>
        <taxon>Dactyloidae</taxon>
        <taxon>Anolis</taxon>
    </lineage>
</organism>
<feature type="domain" description="S1 motif" evidence="8">
    <location>
        <begin position="864"/>
        <end position="937"/>
    </location>
</feature>
<dbReference type="SUPFAM" id="SSF50249">
    <property type="entry name" value="Nucleic acid-binding proteins"/>
    <property type="match status" value="1"/>
</dbReference>
<dbReference type="SMART" id="SM00316">
    <property type="entry name" value="S1"/>
    <property type="match status" value="1"/>
</dbReference>